<dbReference type="Pfam" id="PF13360">
    <property type="entry name" value="PQQ_2"/>
    <property type="match status" value="2"/>
</dbReference>
<name>A0A4Y6V047_SACBS</name>
<keyword evidence="4" id="KW-1185">Reference proteome</keyword>
<dbReference type="SUPFAM" id="SSF50998">
    <property type="entry name" value="Quinoprotein alcohol dehydrogenase-like"/>
    <property type="match status" value="1"/>
</dbReference>
<sequence>MKRSSIQKPLEAALTNKQNRPAAKPSGTAKARIGAALCLPLLLLPAAVDPAYAAVPTAQEQRLPAAGETITLQQSAPYYAAPPIAGDRASLGVSYYEQPGAKLTVTGRRGELLQVVTPLGQTAYVPLGYAGGAAALAEDSAPVLLRLKPDAELRLFPGGQQTWPASLAPSGAVSAVCLGDGYGLSLPAEPGYADGAVVRPALLWVDGAGVASAQPIASGVLAAGSEVPADLARSLTETALQPGMPQQRVLELLGEPYSRLPLPHVRHLSGPPESAERGTLWRYENESEQLTVSFDEAGTLLGWDRILPKSDAAQAQIRSAQPPYAFKYDFRNLPLARSISPEPLWRSQSPLDVQSLAAASDGVLLVHGSQGGPATGGALAASTLTALDRTSGERLWQRSTGGGLPAVVPGADGRSVLALSEADPQSDAPATLRSLRLSDGAVRWSREAPGGASARVFAAGTSALLGTQPGPAGRGTLTAIAERSGEVRWTKTFADPYTVLNAGSGDPYVLIRQGSWIQALDPVSSRPVWSLKTDEHAQPPGGDARSEASDPNALEAQAPNATALNETALSETALDKTALNQEASDPEALDPQGAGGDLFARPDGTRWVTFGGERVRLNTANGDIVGRYPLRSSERADPLADGNVLIRRAVDTADYDSGSLFESVLYDTRAQREIWSVPGRASRPLLVEDRLYVLLNGVPAALSAEDGQLLWKTQTADYALTGLQDFVQAGSFIPLGPHLLLPYGPDLLAFDAADGRLRARIDGFFAVREDGGPTPPEGLLNADGGAIYAGSANGSFTAWDAEQIKALLAP</sequence>
<dbReference type="EMBL" id="CP041217">
    <property type="protein sequence ID" value="QDH22754.1"/>
    <property type="molecule type" value="Genomic_DNA"/>
</dbReference>
<accession>A0A4Y6V047</accession>
<dbReference type="InterPro" id="IPR002372">
    <property type="entry name" value="PQQ_rpt_dom"/>
</dbReference>
<dbReference type="AlphaFoldDB" id="A0A4Y6V047"/>
<dbReference type="PANTHER" id="PTHR34512:SF30">
    <property type="entry name" value="OUTER MEMBRANE PROTEIN ASSEMBLY FACTOR BAMB"/>
    <property type="match status" value="1"/>
</dbReference>
<evidence type="ECO:0000313" key="4">
    <source>
        <dbReference type="Proteomes" id="UP000316968"/>
    </source>
</evidence>
<proteinExistence type="predicted"/>
<evidence type="ECO:0000259" key="2">
    <source>
        <dbReference type="Pfam" id="PF13360"/>
    </source>
</evidence>
<dbReference type="OrthoDB" id="2641515at2"/>
<feature type="domain" description="Pyrrolo-quinoline quinone repeat" evidence="2">
    <location>
        <begin position="665"/>
        <end position="803"/>
    </location>
</feature>
<dbReference type="KEGG" id="saca:FFV09_19045"/>
<dbReference type="Gene3D" id="2.130.10.10">
    <property type="entry name" value="YVTN repeat-like/Quinoprotein amine dehydrogenase"/>
    <property type="match status" value="2"/>
</dbReference>
<evidence type="ECO:0000313" key="3">
    <source>
        <dbReference type="EMBL" id="QDH22754.1"/>
    </source>
</evidence>
<feature type="domain" description="Pyrrolo-quinoline quinone repeat" evidence="2">
    <location>
        <begin position="382"/>
        <end position="534"/>
    </location>
</feature>
<dbReference type="InterPro" id="IPR011047">
    <property type="entry name" value="Quinoprotein_ADH-like_sf"/>
</dbReference>
<reference evidence="3 4" key="1">
    <citation type="submission" date="2019-06" db="EMBL/GenBank/DDBJ databases">
        <title>Saccharibacillus brassicae sp. nov., an endophytic bacterium isolated from Chinese cabbage seeds (Brassica pekinensis).</title>
        <authorList>
            <person name="Jiang L."/>
            <person name="Lee J."/>
            <person name="Kim S.W."/>
        </authorList>
    </citation>
    <scope>NUCLEOTIDE SEQUENCE [LARGE SCALE GENOMIC DNA]</scope>
    <source>
        <strain evidence="4">KCTC 43072 / ATSA2</strain>
    </source>
</reference>
<dbReference type="Proteomes" id="UP000316968">
    <property type="component" value="Chromosome"/>
</dbReference>
<dbReference type="RefSeq" id="WP_141449295.1">
    <property type="nucleotide sequence ID" value="NZ_CP041217.1"/>
</dbReference>
<dbReference type="PANTHER" id="PTHR34512">
    <property type="entry name" value="CELL SURFACE PROTEIN"/>
    <property type="match status" value="1"/>
</dbReference>
<dbReference type="InterPro" id="IPR015943">
    <property type="entry name" value="WD40/YVTN_repeat-like_dom_sf"/>
</dbReference>
<evidence type="ECO:0000256" key="1">
    <source>
        <dbReference type="SAM" id="MobiDB-lite"/>
    </source>
</evidence>
<feature type="region of interest" description="Disordered" evidence="1">
    <location>
        <begin position="530"/>
        <end position="552"/>
    </location>
</feature>
<gene>
    <name evidence="3" type="ORF">FFV09_19045</name>
</gene>
<feature type="region of interest" description="Disordered" evidence="1">
    <location>
        <begin position="582"/>
        <end position="601"/>
    </location>
</feature>
<protein>
    <submittedName>
        <fullName evidence="3">PQQ-binding-like beta-propeller repeat protein</fullName>
    </submittedName>
</protein>
<organism evidence="3 4">
    <name type="scientific">Saccharibacillus brassicae</name>
    <dbReference type="NCBI Taxonomy" id="2583377"/>
    <lineage>
        <taxon>Bacteria</taxon>
        <taxon>Bacillati</taxon>
        <taxon>Bacillota</taxon>
        <taxon>Bacilli</taxon>
        <taxon>Bacillales</taxon>
        <taxon>Paenibacillaceae</taxon>
        <taxon>Saccharibacillus</taxon>
    </lineage>
</organism>